<dbReference type="OrthoDB" id="9803892at2"/>
<organism evidence="4 5">
    <name type="scientific">Thermoflexus hugenholtzii JAD2</name>
    <dbReference type="NCBI Taxonomy" id="877466"/>
    <lineage>
        <taxon>Bacteria</taxon>
        <taxon>Bacillati</taxon>
        <taxon>Chloroflexota</taxon>
        <taxon>Thermoflexia</taxon>
        <taxon>Thermoflexales</taxon>
        <taxon>Thermoflexaceae</taxon>
        <taxon>Thermoflexus</taxon>
    </lineage>
</organism>
<dbReference type="AlphaFoldDB" id="A0A212QUJ2"/>
<dbReference type="Proteomes" id="UP000197025">
    <property type="component" value="Unassembled WGS sequence"/>
</dbReference>
<gene>
    <name evidence="4" type="ORF">SAMN02746019_00006220</name>
</gene>
<keyword evidence="2" id="KW-0521">NADP</keyword>
<dbReference type="GO" id="GO:0005829">
    <property type="term" value="C:cytosol"/>
    <property type="evidence" value="ECO:0007669"/>
    <property type="project" value="TreeGrafter"/>
</dbReference>
<dbReference type="GO" id="GO:0019305">
    <property type="term" value="P:dTDP-rhamnose biosynthetic process"/>
    <property type="evidence" value="ECO:0007669"/>
    <property type="project" value="UniProtKB-UniPathway"/>
</dbReference>
<dbReference type="EMBL" id="FYEK01000024">
    <property type="protein sequence ID" value="SNB63332.1"/>
    <property type="molecule type" value="Genomic_DNA"/>
</dbReference>
<reference evidence="5" key="1">
    <citation type="submission" date="2017-06" db="EMBL/GenBank/DDBJ databases">
        <authorList>
            <person name="Varghese N."/>
            <person name="Submissions S."/>
        </authorList>
    </citation>
    <scope>NUCLEOTIDE SEQUENCE [LARGE SCALE GENOMIC DNA]</scope>
    <source>
        <strain evidence="5">JAD2</strain>
    </source>
</reference>
<evidence type="ECO:0000313" key="5">
    <source>
        <dbReference type="Proteomes" id="UP000197025"/>
    </source>
</evidence>
<dbReference type="UniPathway" id="UPA00124"/>
<evidence type="ECO:0000256" key="1">
    <source>
        <dbReference type="ARBA" id="ARBA00010944"/>
    </source>
</evidence>
<feature type="domain" description="RmlD-like substrate binding" evidence="3">
    <location>
        <begin position="1"/>
        <end position="276"/>
    </location>
</feature>
<name>A0A212QUJ2_9CHLR</name>
<comment type="pathway">
    <text evidence="2">Carbohydrate biosynthesis; dTDP-L-rhamnose biosynthesis.</text>
</comment>
<evidence type="ECO:0000256" key="2">
    <source>
        <dbReference type="RuleBase" id="RU364082"/>
    </source>
</evidence>
<comment type="similarity">
    <text evidence="1 2">Belongs to the dTDP-4-dehydrorhamnose reductase family.</text>
</comment>
<dbReference type="PANTHER" id="PTHR10491">
    <property type="entry name" value="DTDP-4-DEHYDRORHAMNOSE REDUCTASE"/>
    <property type="match status" value="1"/>
</dbReference>
<keyword evidence="2" id="KW-0560">Oxidoreductase</keyword>
<dbReference type="Pfam" id="PF04321">
    <property type="entry name" value="RmlD_sub_bind"/>
    <property type="match status" value="1"/>
</dbReference>
<proteinExistence type="inferred from homology"/>
<sequence length="282" mass="31066">MRVLITGAGGQLGRALQEAMSLHTLIPLARADLDVTDRAAVFRAILRARPDVVIHAAAMTDVDGCARDPEKAFQVNALGTQAVAMACVAAGAALVYISTNEVFDGTKREPYLEFDPPNPINPYGRSKWAGEWFVSHLLQRFYIVRTAWVFGPGGNHFIRKILRRADEQGALRVVHDEVGSPSYTRDVAAAIARLIETEAYGIYHFVNEGMCSRYEYAVEILRRTGRAHIPVTPISLAEFPRPSRVPPFTPLRNLCGAALGITLRPWPEALEAYLAEEGWLVG</sequence>
<dbReference type="SUPFAM" id="SSF51735">
    <property type="entry name" value="NAD(P)-binding Rossmann-fold domains"/>
    <property type="match status" value="1"/>
</dbReference>
<keyword evidence="5" id="KW-1185">Reference proteome</keyword>
<dbReference type="NCBIfam" id="TIGR01214">
    <property type="entry name" value="rmlD"/>
    <property type="match status" value="1"/>
</dbReference>
<dbReference type="InterPro" id="IPR005913">
    <property type="entry name" value="dTDP_dehydrorham_reduct"/>
</dbReference>
<dbReference type="CDD" id="cd05254">
    <property type="entry name" value="dTDP_HR_like_SDR_e"/>
    <property type="match status" value="1"/>
</dbReference>
<evidence type="ECO:0000313" key="4">
    <source>
        <dbReference type="EMBL" id="SNB63332.1"/>
    </source>
</evidence>
<protein>
    <recommendedName>
        <fullName evidence="2">dTDP-4-dehydrorhamnose reductase</fullName>
        <ecNumber evidence="2">1.1.1.133</ecNumber>
    </recommendedName>
</protein>
<dbReference type="PANTHER" id="PTHR10491:SF4">
    <property type="entry name" value="METHIONINE ADENOSYLTRANSFERASE 2 SUBUNIT BETA"/>
    <property type="match status" value="1"/>
</dbReference>
<comment type="function">
    <text evidence="2">Catalyzes the reduction of dTDP-6-deoxy-L-lyxo-4-hexulose to yield dTDP-L-rhamnose.</text>
</comment>
<dbReference type="InParanoid" id="A0A212QUJ2"/>
<dbReference type="InterPro" id="IPR036291">
    <property type="entry name" value="NAD(P)-bd_dom_sf"/>
</dbReference>
<dbReference type="GO" id="GO:0008831">
    <property type="term" value="F:dTDP-4-dehydrorhamnose reductase activity"/>
    <property type="evidence" value="ECO:0007669"/>
    <property type="project" value="UniProtKB-EC"/>
</dbReference>
<accession>A0A212QUJ2</accession>
<evidence type="ECO:0000259" key="3">
    <source>
        <dbReference type="Pfam" id="PF04321"/>
    </source>
</evidence>
<dbReference type="EC" id="1.1.1.133" evidence="2"/>
<dbReference type="FunCoup" id="A0A212QUJ2">
    <property type="interactions" value="363"/>
</dbReference>
<dbReference type="Gene3D" id="3.40.50.720">
    <property type="entry name" value="NAD(P)-binding Rossmann-like Domain"/>
    <property type="match status" value="1"/>
</dbReference>
<dbReference type="RefSeq" id="WP_088570892.1">
    <property type="nucleotide sequence ID" value="NZ_FYEK01000024.1"/>
</dbReference>
<dbReference type="InterPro" id="IPR029903">
    <property type="entry name" value="RmlD-like-bd"/>
</dbReference>
<dbReference type="Gene3D" id="3.90.25.10">
    <property type="entry name" value="UDP-galactose 4-epimerase, domain 1"/>
    <property type="match status" value="1"/>
</dbReference>